<name>A0A8T2VDE5_CERRI</name>
<accession>A0A8T2VDE5</accession>
<dbReference type="Pfam" id="PF12023">
    <property type="entry name" value="DUF3511"/>
    <property type="match status" value="1"/>
</dbReference>
<reference evidence="2" key="1">
    <citation type="submission" date="2021-08" db="EMBL/GenBank/DDBJ databases">
        <title>WGS assembly of Ceratopteris richardii.</title>
        <authorList>
            <person name="Marchant D.B."/>
            <person name="Chen G."/>
            <person name="Jenkins J."/>
            <person name="Shu S."/>
            <person name="Leebens-Mack J."/>
            <person name="Grimwood J."/>
            <person name="Schmutz J."/>
            <person name="Soltis P."/>
            <person name="Soltis D."/>
            <person name="Chen Z.-H."/>
        </authorList>
    </citation>
    <scope>NUCLEOTIDE SEQUENCE</scope>
    <source>
        <strain evidence="2">Whitten #5841</strain>
        <tissue evidence="2">Leaf</tissue>
    </source>
</reference>
<evidence type="ECO:0008006" key="4">
    <source>
        <dbReference type="Google" id="ProtNLM"/>
    </source>
</evidence>
<dbReference type="InterPro" id="IPR021899">
    <property type="entry name" value="DUF3511"/>
</dbReference>
<dbReference type="PANTHER" id="PTHR33193:SF13">
    <property type="entry name" value="EXPRESSED PROTEIN"/>
    <property type="match status" value="1"/>
</dbReference>
<dbReference type="Proteomes" id="UP000825935">
    <property type="component" value="Chromosome 1"/>
</dbReference>
<protein>
    <recommendedName>
        <fullName evidence="4">DUF3511 domain protein</fullName>
    </recommendedName>
</protein>
<dbReference type="PANTHER" id="PTHR33193">
    <property type="entry name" value="DOMAIN PROTEIN, PUTATIVE (DUF3511)-RELATED"/>
    <property type="match status" value="1"/>
</dbReference>
<feature type="region of interest" description="Disordered" evidence="1">
    <location>
        <begin position="1"/>
        <end position="75"/>
    </location>
</feature>
<gene>
    <name evidence="2" type="ORF">KP509_01G005200</name>
</gene>
<dbReference type="EMBL" id="CM035406">
    <property type="protein sequence ID" value="KAH7445372.1"/>
    <property type="molecule type" value="Genomic_DNA"/>
</dbReference>
<evidence type="ECO:0000256" key="1">
    <source>
        <dbReference type="SAM" id="MobiDB-lite"/>
    </source>
</evidence>
<comment type="caution">
    <text evidence="2">The sequence shown here is derived from an EMBL/GenBank/DDBJ whole genome shotgun (WGS) entry which is preliminary data.</text>
</comment>
<dbReference type="AlphaFoldDB" id="A0A8T2VDE5"/>
<sequence>MRRISEAQADPGKISTEGVRAETATASPDPYAHRRSYSDAYTSSARSPYVSNHNGGRNGVQASTPPNRVYRERRTRSWDLSADPDLLRKKRLASYKIYGIEGKLKATVKKSLHWVKGKYNKLFHGSK</sequence>
<dbReference type="OrthoDB" id="1655903at2759"/>
<keyword evidence="3" id="KW-1185">Reference proteome</keyword>
<evidence type="ECO:0000313" key="2">
    <source>
        <dbReference type="EMBL" id="KAH7445372.1"/>
    </source>
</evidence>
<proteinExistence type="predicted"/>
<evidence type="ECO:0000313" key="3">
    <source>
        <dbReference type="Proteomes" id="UP000825935"/>
    </source>
</evidence>
<organism evidence="2 3">
    <name type="scientific">Ceratopteris richardii</name>
    <name type="common">Triangle waterfern</name>
    <dbReference type="NCBI Taxonomy" id="49495"/>
    <lineage>
        <taxon>Eukaryota</taxon>
        <taxon>Viridiplantae</taxon>
        <taxon>Streptophyta</taxon>
        <taxon>Embryophyta</taxon>
        <taxon>Tracheophyta</taxon>
        <taxon>Polypodiopsida</taxon>
        <taxon>Polypodiidae</taxon>
        <taxon>Polypodiales</taxon>
        <taxon>Pteridineae</taxon>
        <taxon>Pteridaceae</taxon>
        <taxon>Parkerioideae</taxon>
        <taxon>Ceratopteris</taxon>
    </lineage>
</organism>
<feature type="compositionally biased region" description="Polar residues" evidence="1">
    <location>
        <begin position="39"/>
        <end position="66"/>
    </location>
</feature>